<dbReference type="OrthoDB" id="270164at2759"/>
<dbReference type="PaxDb" id="5691-EAN79937"/>
<evidence type="ECO:0000313" key="3">
    <source>
        <dbReference type="Proteomes" id="UP000008524"/>
    </source>
</evidence>
<organism evidence="2 3">
    <name type="scientific">Trypanosoma brucei brucei (strain 927/4 GUTat10.1)</name>
    <dbReference type="NCBI Taxonomy" id="185431"/>
    <lineage>
        <taxon>Eukaryota</taxon>
        <taxon>Discoba</taxon>
        <taxon>Euglenozoa</taxon>
        <taxon>Kinetoplastea</taxon>
        <taxon>Metakinetoplastina</taxon>
        <taxon>Trypanosomatida</taxon>
        <taxon>Trypanosomatidae</taxon>
        <taxon>Trypanosoma</taxon>
    </lineage>
</organism>
<keyword evidence="1" id="KW-0472">Membrane</keyword>
<reference evidence="2 3" key="1">
    <citation type="journal article" date="2005" name="Science">
        <title>Comparative genomics of trypanosomatid parasitic protozoa.</title>
        <authorList>
            <person name="El-Sayed N.M."/>
            <person name="Myler P.J."/>
            <person name="Blandin G."/>
            <person name="Berriman M."/>
            <person name="Crabtree J."/>
            <person name="Aggarwal G."/>
            <person name="Caler E."/>
            <person name="Renauld H."/>
            <person name="Worthey E.A."/>
            <person name="Hertz-Fowler C."/>
            <person name="Ghedin E."/>
            <person name="Peacock C."/>
            <person name="Bartholomeu D.C."/>
            <person name="Haas B.J."/>
            <person name="Tran A.N."/>
            <person name="Wortman J.R."/>
            <person name="Alsmark U.C."/>
            <person name="Angiuoli S."/>
            <person name="Anupama A."/>
            <person name="Badger J."/>
            <person name="Bringaud F."/>
            <person name="Cadag E."/>
            <person name="Carlton J.M."/>
            <person name="Cerqueira G.C."/>
            <person name="Creasy T."/>
            <person name="Delcher A.L."/>
            <person name="Djikeng A."/>
            <person name="Embley T.M."/>
            <person name="Hauser C."/>
            <person name="Ivens A.C."/>
            <person name="Kummerfeld S.K."/>
            <person name="Pereira-Leal J.B."/>
            <person name="Nilsson D."/>
            <person name="Peterson J."/>
            <person name="Salzberg S.L."/>
            <person name="Shallom J."/>
            <person name="Silva J.C."/>
            <person name="Sundaram J."/>
            <person name="Westenberger S."/>
            <person name="White O."/>
            <person name="Melville S.E."/>
            <person name="Donelson J.E."/>
            <person name="Andersson B."/>
            <person name="Stuart K.D."/>
            <person name="Hall N."/>
        </authorList>
    </citation>
    <scope>NUCLEOTIDE SEQUENCE [LARGE SCALE GENOMIC DNA]</scope>
    <source>
        <strain evidence="2 3">927/4 GUTat10.1</strain>
    </source>
</reference>
<name>Q383U4_TRYB2</name>
<dbReference type="RefSeq" id="XP_829049.1">
    <property type="nucleotide sequence ID" value="XM_823956.1"/>
</dbReference>
<feature type="transmembrane region" description="Helical" evidence="1">
    <location>
        <begin position="20"/>
        <end position="38"/>
    </location>
</feature>
<keyword evidence="1" id="KW-0812">Transmembrane</keyword>
<reference evidence="2 3" key="2">
    <citation type="journal article" date="2005" name="Science">
        <title>The genome of the African trypanosome Trypanosoma brucei.</title>
        <authorList>
            <person name="Berriman M."/>
            <person name="Ghedin E."/>
            <person name="Hertz-Fowler C."/>
            <person name="Blandin G."/>
            <person name="Renauld H."/>
            <person name="Bartholomeu D.C."/>
            <person name="Lennard N.J."/>
            <person name="Caler E."/>
            <person name="Hamlin N.E."/>
            <person name="Haas B."/>
            <person name="Bohme U."/>
            <person name="Hannick L."/>
            <person name="Aslett M.A."/>
            <person name="Shallom J."/>
            <person name="Marcello L."/>
            <person name="Hou L."/>
            <person name="Wickstead B."/>
            <person name="Alsmark U.C."/>
            <person name="Arrowsmith C."/>
            <person name="Atkin R.J."/>
            <person name="Barron A.J."/>
            <person name="Bringaud F."/>
            <person name="Brooks K."/>
            <person name="Carrington M."/>
            <person name="Cherevach I."/>
            <person name="Chillingworth T.J."/>
            <person name="Churcher C."/>
            <person name="Clark L.N."/>
            <person name="Corton C.H."/>
            <person name="Cronin A."/>
            <person name="Davies R.M."/>
            <person name="Doggett J."/>
            <person name="Djikeng A."/>
            <person name="Feldblyum T."/>
            <person name="Field M.C."/>
            <person name="Fraser A."/>
            <person name="Goodhead I."/>
            <person name="Hance Z."/>
            <person name="Harper D."/>
            <person name="Harris B.R."/>
            <person name="Hauser H."/>
            <person name="Hostetler J."/>
            <person name="Ivens A."/>
            <person name="Jagels K."/>
            <person name="Johnson D."/>
            <person name="Johnson J."/>
            <person name="Jones K."/>
            <person name="Kerhornou A.X."/>
            <person name="Koo H."/>
            <person name="Larke N."/>
            <person name="Landfear S."/>
            <person name="Larkin C."/>
            <person name="Leech V."/>
            <person name="Line A."/>
            <person name="Lord A."/>
            <person name="Macleod A."/>
            <person name="Mooney P.J."/>
            <person name="Moule S."/>
            <person name="Martin D.M."/>
            <person name="Morgan G.W."/>
            <person name="Mungall K."/>
            <person name="Norbertczak H."/>
            <person name="Ormond D."/>
            <person name="Pai G."/>
            <person name="Peacock C.S."/>
            <person name="Peterson J."/>
            <person name="Quail M.A."/>
            <person name="Rabbinowitsch E."/>
            <person name="Rajandream M.A."/>
            <person name="Reitter C."/>
            <person name="Salzberg S.L."/>
            <person name="Sanders M."/>
            <person name="Schobel S."/>
            <person name="Sharp S."/>
            <person name="Simmonds M."/>
            <person name="Simpson A.J."/>
            <person name="Tallon L."/>
            <person name="Turner C.M."/>
            <person name="Tait A."/>
            <person name="Tivey A.R."/>
            <person name="Van Aken S."/>
            <person name="Walker D."/>
            <person name="Wanless D."/>
            <person name="Wang S."/>
            <person name="White B."/>
            <person name="White O."/>
            <person name="Whitehead S."/>
            <person name="Woodward J."/>
            <person name="Wortman J."/>
            <person name="Adams M.D."/>
            <person name="Embley T.M."/>
            <person name="Gull K."/>
            <person name="Ullu E."/>
            <person name="Barry J.D."/>
            <person name="Fairlamb A.H."/>
            <person name="Opperdoes F."/>
            <person name="Barrell B.G."/>
            <person name="Donelson J.E."/>
            <person name="Hall N."/>
            <person name="Fraser C.M."/>
            <person name="Melville S.E."/>
            <person name="El-Sayed N.M."/>
        </authorList>
    </citation>
    <scope>NUCLEOTIDE SEQUENCE [LARGE SCALE GENOMIC DNA]</scope>
    <source>
        <strain evidence="2 3">927/4 GUTat10.1</strain>
    </source>
</reference>
<dbReference type="EMBL" id="CH464491">
    <property type="protein sequence ID" value="EAN79937.1"/>
    <property type="molecule type" value="Genomic_DNA"/>
</dbReference>
<proteinExistence type="predicted"/>
<dbReference type="KEGG" id="tbr:Tb11.01.1620"/>
<keyword evidence="1" id="KW-1133">Transmembrane helix</keyword>
<dbReference type="Proteomes" id="UP000008524">
    <property type="component" value="Chromosome 11"/>
</dbReference>
<dbReference type="InParanoid" id="Q383U4"/>
<dbReference type="AlphaFoldDB" id="Q383U4"/>
<gene>
    <name evidence="2" type="ORF">Tb11.01.1620</name>
</gene>
<accession>Q383U4</accession>
<dbReference type="eggNOG" id="ENOG502S9AP">
    <property type="taxonomic scope" value="Eukaryota"/>
</dbReference>
<evidence type="ECO:0000313" key="2">
    <source>
        <dbReference type="EMBL" id="EAN79937.1"/>
    </source>
</evidence>
<sequence>MYITEQVCLYNNIKARVHRFFFPLLDPFFISSLYLFFFEKKRTMSLVLADEVEVEARRIIASQNAFDVLGICPTDIRSDAVLRCYETKVGLFRRLVRNRLAMEAKAKLDHAKMLLLDETLRAKELAKFNECQRKDMLTKEELRAVEARTKLLEQRAAALLPEG</sequence>
<evidence type="ECO:0000256" key="1">
    <source>
        <dbReference type="SAM" id="Phobius"/>
    </source>
</evidence>
<keyword evidence="3" id="KW-1185">Reference proteome</keyword>
<protein>
    <submittedName>
        <fullName evidence="2">Uncharacterized protein</fullName>
    </submittedName>
</protein>
<dbReference type="GO" id="GO:0005654">
    <property type="term" value="C:nucleoplasm"/>
    <property type="evidence" value="ECO:0006056"/>
    <property type="project" value="Others"/>
</dbReference>
<dbReference type="GeneID" id="3664325"/>
<dbReference type="GO" id="GO:0005737">
    <property type="term" value="C:cytoplasm"/>
    <property type="evidence" value="ECO:0006056"/>
    <property type="project" value="Others"/>
</dbReference>